<dbReference type="InterPro" id="IPR000804">
    <property type="entry name" value="Clathrin_sm-chain_CS"/>
</dbReference>
<gene>
    <name evidence="12" type="ORF">CHLNCDRAFT_59671</name>
</gene>
<dbReference type="InterPro" id="IPR044733">
    <property type="entry name" value="AP1_sigma"/>
</dbReference>
<dbReference type="FunCoup" id="E1ZEL2">
    <property type="interactions" value="1556"/>
</dbReference>
<protein>
    <recommendedName>
        <fullName evidence="10">AP complex subunit sigma</fullName>
    </recommendedName>
</protein>
<keyword evidence="5 10" id="KW-0653">Protein transport</keyword>
<reference evidence="12 13" key="1">
    <citation type="journal article" date="2010" name="Plant Cell">
        <title>The Chlorella variabilis NC64A genome reveals adaptation to photosymbiosis, coevolution with viruses, and cryptic sex.</title>
        <authorList>
            <person name="Blanc G."/>
            <person name="Duncan G."/>
            <person name="Agarkova I."/>
            <person name="Borodovsky M."/>
            <person name="Gurnon J."/>
            <person name="Kuo A."/>
            <person name="Lindquist E."/>
            <person name="Lucas S."/>
            <person name="Pangilinan J."/>
            <person name="Polle J."/>
            <person name="Salamov A."/>
            <person name="Terry A."/>
            <person name="Yamada T."/>
            <person name="Dunigan D.D."/>
            <person name="Grigoriev I.V."/>
            <person name="Claverie J.M."/>
            <person name="Van Etten J.L."/>
        </authorList>
    </citation>
    <scope>NUCLEOTIDE SEQUENCE [LARGE SCALE GENOMIC DNA]</scope>
    <source>
        <strain evidence="12 13">NC64A</strain>
    </source>
</reference>
<dbReference type="OMA" id="KAYHILD"/>
<dbReference type="GO" id="GO:0016482">
    <property type="term" value="P:cytosolic transport"/>
    <property type="evidence" value="ECO:0007669"/>
    <property type="project" value="UniProtKB-ARBA"/>
</dbReference>
<dbReference type="InterPro" id="IPR011012">
    <property type="entry name" value="Longin-like_dom_sf"/>
</dbReference>
<dbReference type="GeneID" id="17355144"/>
<sequence>MIRFVLLLSRQGKVRLAKWYTTLSQKERGKITKEVSNVVLARPAKLCNFVDWKDQKIVYKRYASLYFIAGIDQDDNELLTLEVIHQFVEVLDKYFGNVCELDLIFNFHKAYFILDELLLAGELQETSKKAVSRVIEAQDQLVEQVKAGSVSETEFTSFSGPRG</sequence>
<dbReference type="OrthoDB" id="371463at2759"/>
<dbReference type="PROSITE" id="PS00989">
    <property type="entry name" value="CLAT_ADAPTOR_S"/>
    <property type="match status" value="1"/>
</dbReference>
<dbReference type="RefSeq" id="XP_005847616.1">
    <property type="nucleotide sequence ID" value="XM_005847554.1"/>
</dbReference>
<evidence type="ECO:0000313" key="13">
    <source>
        <dbReference type="Proteomes" id="UP000008141"/>
    </source>
</evidence>
<dbReference type="InParanoid" id="E1ZEL2"/>
<dbReference type="GO" id="GO:0035615">
    <property type="term" value="F:clathrin adaptor activity"/>
    <property type="evidence" value="ECO:0007669"/>
    <property type="project" value="InterPro"/>
</dbReference>
<evidence type="ECO:0000256" key="5">
    <source>
        <dbReference type="ARBA" id="ARBA00022927"/>
    </source>
</evidence>
<comment type="similarity">
    <text evidence="3 10">Belongs to the adaptor complexes small subunit family.</text>
</comment>
<accession>E1ZEL2</accession>
<evidence type="ECO:0000256" key="9">
    <source>
        <dbReference type="ARBA" id="ARBA00058887"/>
    </source>
</evidence>
<evidence type="ECO:0000256" key="1">
    <source>
        <dbReference type="ARBA" id="ARBA00004145"/>
    </source>
</evidence>
<evidence type="ECO:0000313" key="12">
    <source>
        <dbReference type="EMBL" id="EFN55514.1"/>
    </source>
</evidence>
<dbReference type="Proteomes" id="UP000008141">
    <property type="component" value="Unassembled WGS sequence"/>
</dbReference>
<dbReference type="SUPFAM" id="SSF64356">
    <property type="entry name" value="SNARE-like"/>
    <property type="match status" value="1"/>
</dbReference>
<keyword evidence="4 10" id="KW-0813">Transport</keyword>
<comment type="subcellular location">
    <subcellularLocation>
        <location evidence="1">Cytoplasmic vesicle</location>
        <location evidence="1">Clathrin-coated vesicle membrane</location>
        <topology evidence="1">Peripheral membrane protein</topology>
        <orientation evidence="1">Cytoplasmic side</orientation>
    </subcellularLocation>
    <subcellularLocation>
        <location evidence="2">Golgi apparatus</location>
    </subcellularLocation>
</comment>
<dbReference type="PIRSF" id="PIRSF015588">
    <property type="entry name" value="AP_complex_sigma"/>
    <property type="match status" value="1"/>
</dbReference>
<evidence type="ECO:0000256" key="7">
    <source>
        <dbReference type="ARBA" id="ARBA00023136"/>
    </source>
</evidence>
<name>E1ZEL2_CHLVA</name>
<keyword evidence="13" id="KW-1185">Reference proteome</keyword>
<evidence type="ECO:0000256" key="10">
    <source>
        <dbReference type="PIRNR" id="PIRNR015588"/>
    </source>
</evidence>
<dbReference type="GO" id="GO:0030121">
    <property type="term" value="C:AP-1 adaptor complex"/>
    <property type="evidence" value="ECO:0007669"/>
    <property type="project" value="InterPro"/>
</dbReference>
<dbReference type="InterPro" id="IPR022775">
    <property type="entry name" value="AP_mu_sigma_su"/>
</dbReference>
<dbReference type="AlphaFoldDB" id="E1ZEL2"/>
<organism evidence="13">
    <name type="scientific">Chlorella variabilis</name>
    <name type="common">Green alga</name>
    <dbReference type="NCBI Taxonomy" id="554065"/>
    <lineage>
        <taxon>Eukaryota</taxon>
        <taxon>Viridiplantae</taxon>
        <taxon>Chlorophyta</taxon>
        <taxon>core chlorophytes</taxon>
        <taxon>Trebouxiophyceae</taxon>
        <taxon>Chlorellales</taxon>
        <taxon>Chlorellaceae</taxon>
        <taxon>Chlorella clade</taxon>
        <taxon>Chlorella</taxon>
    </lineage>
</organism>
<keyword evidence="8" id="KW-0968">Cytoplasmic vesicle</keyword>
<dbReference type="InterPro" id="IPR016635">
    <property type="entry name" value="AP_complex_ssu"/>
</dbReference>
<dbReference type="STRING" id="554065.E1ZEL2"/>
<feature type="domain" description="AP complex mu/sigma subunit" evidence="11">
    <location>
        <begin position="1"/>
        <end position="140"/>
    </location>
</feature>
<keyword evidence="6" id="KW-0333">Golgi apparatus</keyword>
<dbReference type="CDD" id="cd14831">
    <property type="entry name" value="AP1_sigma"/>
    <property type="match status" value="1"/>
</dbReference>
<dbReference type="Pfam" id="PF01217">
    <property type="entry name" value="Clat_adaptor_s"/>
    <property type="match status" value="1"/>
</dbReference>
<evidence type="ECO:0000256" key="4">
    <source>
        <dbReference type="ARBA" id="ARBA00022448"/>
    </source>
</evidence>
<dbReference type="FunFam" id="3.30.450.60:FF:000007">
    <property type="entry name" value="AP complex subunit sigma"/>
    <property type="match status" value="1"/>
</dbReference>
<dbReference type="EMBL" id="GL433844">
    <property type="protein sequence ID" value="EFN55514.1"/>
    <property type="molecule type" value="Genomic_DNA"/>
</dbReference>
<dbReference type="Gene3D" id="3.30.450.60">
    <property type="match status" value="1"/>
</dbReference>
<evidence type="ECO:0000259" key="11">
    <source>
        <dbReference type="Pfam" id="PF01217"/>
    </source>
</evidence>
<proteinExistence type="inferred from homology"/>
<dbReference type="eggNOG" id="KOG0934">
    <property type="taxonomic scope" value="Eukaryota"/>
</dbReference>
<dbReference type="GO" id="GO:0006886">
    <property type="term" value="P:intracellular protein transport"/>
    <property type="evidence" value="ECO:0007669"/>
    <property type="project" value="UniProtKB-UniRule"/>
</dbReference>
<evidence type="ECO:0000256" key="8">
    <source>
        <dbReference type="ARBA" id="ARBA00023329"/>
    </source>
</evidence>
<dbReference type="GO" id="GO:0005829">
    <property type="term" value="C:cytosol"/>
    <property type="evidence" value="ECO:0007669"/>
    <property type="project" value="GOC"/>
</dbReference>
<evidence type="ECO:0000256" key="6">
    <source>
        <dbReference type="ARBA" id="ARBA00023034"/>
    </source>
</evidence>
<comment type="function">
    <text evidence="9">Subunit of clathrin-associated adaptor protein complex 1 that plays a role in protein sorting at the trans-Golgi network and early endosomes (TGN/EE). The AP complexes mediate the recruitment of clathrin to membranes and the recognition of sorting signals within the cytosolic tails of transmembrane cargo molecules.</text>
</comment>
<keyword evidence="7 10" id="KW-0472">Membrane</keyword>
<evidence type="ECO:0000256" key="2">
    <source>
        <dbReference type="ARBA" id="ARBA00004555"/>
    </source>
</evidence>
<dbReference type="PANTHER" id="PTHR11753">
    <property type="entry name" value="ADAPTOR COMPLEXES SMALL SUBUNIT FAMILY"/>
    <property type="match status" value="1"/>
</dbReference>
<dbReference type="KEGG" id="cvr:CHLNCDRAFT_59671"/>
<evidence type="ECO:0000256" key="3">
    <source>
        <dbReference type="ARBA" id="ARBA00006972"/>
    </source>
</evidence>